<dbReference type="AlphaFoldDB" id="A0A835E0J1"/>
<feature type="compositionally biased region" description="Low complexity" evidence="8">
    <location>
        <begin position="795"/>
        <end position="811"/>
    </location>
</feature>
<evidence type="ECO:0000256" key="2">
    <source>
        <dbReference type="ARBA" id="ARBA00023015"/>
    </source>
</evidence>
<feature type="region of interest" description="Disordered" evidence="8">
    <location>
        <begin position="783"/>
        <end position="824"/>
    </location>
</feature>
<feature type="compositionally biased region" description="Pro residues" evidence="8">
    <location>
        <begin position="86"/>
        <end position="100"/>
    </location>
</feature>
<dbReference type="FunFam" id="1.10.10.60:FF:000104">
    <property type="entry name" value="trihelix transcription factor ASIL2"/>
    <property type="match status" value="1"/>
</dbReference>
<evidence type="ECO:0000256" key="1">
    <source>
        <dbReference type="ARBA" id="ARBA00004123"/>
    </source>
</evidence>
<keyword evidence="3 7" id="KW-0175">Coiled coil</keyword>
<name>A0A835E0J1_9POAL</name>
<dbReference type="Proteomes" id="UP000636709">
    <property type="component" value="Unassembled WGS sequence"/>
</dbReference>
<dbReference type="GO" id="GO:0000976">
    <property type="term" value="F:transcription cis-regulatory region binding"/>
    <property type="evidence" value="ECO:0007669"/>
    <property type="project" value="TreeGrafter"/>
</dbReference>
<keyword evidence="12" id="KW-1185">Reference proteome</keyword>
<dbReference type="PANTHER" id="PTHR31307:SF12">
    <property type="entry name" value="OS02G0565000 PROTEIN"/>
    <property type="match status" value="1"/>
</dbReference>
<organism evidence="11 12">
    <name type="scientific">Digitaria exilis</name>
    <dbReference type="NCBI Taxonomy" id="1010633"/>
    <lineage>
        <taxon>Eukaryota</taxon>
        <taxon>Viridiplantae</taxon>
        <taxon>Streptophyta</taxon>
        <taxon>Embryophyta</taxon>
        <taxon>Tracheophyta</taxon>
        <taxon>Spermatophyta</taxon>
        <taxon>Magnoliopsida</taxon>
        <taxon>Liliopsida</taxon>
        <taxon>Poales</taxon>
        <taxon>Poaceae</taxon>
        <taxon>PACMAD clade</taxon>
        <taxon>Panicoideae</taxon>
        <taxon>Panicodae</taxon>
        <taxon>Paniceae</taxon>
        <taxon>Anthephorinae</taxon>
        <taxon>Digitaria</taxon>
    </lineage>
</organism>
<evidence type="ECO:0000256" key="8">
    <source>
        <dbReference type="SAM" id="MobiDB-lite"/>
    </source>
</evidence>
<feature type="chain" id="PRO_5032715244" description="Myb/SANT-like DNA-binding domain-containing protein" evidence="9">
    <location>
        <begin position="16"/>
        <end position="841"/>
    </location>
</feature>
<gene>
    <name evidence="11" type="ORF">HU200_062544</name>
</gene>
<dbReference type="GO" id="GO:0005634">
    <property type="term" value="C:nucleus"/>
    <property type="evidence" value="ECO:0007669"/>
    <property type="project" value="UniProtKB-SubCell"/>
</dbReference>
<feature type="coiled-coil region" evidence="7">
    <location>
        <begin position="342"/>
        <end position="369"/>
    </location>
</feature>
<feature type="compositionally biased region" description="Acidic residues" evidence="8">
    <location>
        <begin position="458"/>
        <end position="467"/>
    </location>
</feature>
<keyword evidence="6" id="KW-0539">Nucleus</keyword>
<evidence type="ECO:0000313" key="12">
    <source>
        <dbReference type="Proteomes" id="UP000636709"/>
    </source>
</evidence>
<evidence type="ECO:0000256" key="6">
    <source>
        <dbReference type="ARBA" id="ARBA00023242"/>
    </source>
</evidence>
<feature type="region of interest" description="Disordered" evidence="8">
    <location>
        <begin position="74"/>
        <end position="105"/>
    </location>
</feature>
<dbReference type="EMBL" id="JACEFO010002629">
    <property type="protein sequence ID" value="KAF8653102.1"/>
    <property type="molecule type" value="Genomic_DNA"/>
</dbReference>
<feature type="compositionally biased region" description="Low complexity" evidence="8">
    <location>
        <begin position="279"/>
        <end position="289"/>
    </location>
</feature>
<proteinExistence type="predicted"/>
<feature type="region of interest" description="Disordered" evidence="8">
    <location>
        <begin position="429"/>
        <end position="469"/>
    </location>
</feature>
<feature type="domain" description="Myb/SANT-like DNA-binding" evidence="10">
    <location>
        <begin position="135"/>
        <end position="221"/>
    </location>
</feature>
<feature type="region of interest" description="Disordered" evidence="8">
    <location>
        <begin position="228"/>
        <end position="325"/>
    </location>
</feature>
<dbReference type="InterPro" id="IPR044822">
    <property type="entry name" value="Myb_DNA-bind_4"/>
</dbReference>
<keyword evidence="2" id="KW-0805">Transcription regulation</keyword>
<reference evidence="11" key="1">
    <citation type="submission" date="2020-07" db="EMBL/GenBank/DDBJ databases">
        <title>Genome sequence and genetic diversity analysis of an under-domesticated orphan crop, white fonio (Digitaria exilis).</title>
        <authorList>
            <person name="Bennetzen J.L."/>
            <person name="Chen S."/>
            <person name="Ma X."/>
            <person name="Wang X."/>
            <person name="Yssel A.E.J."/>
            <person name="Chaluvadi S.R."/>
            <person name="Johnson M."/>
            <person name="Gangashetty P."/>
            <person name="Hamidou F."/>
            <person name="Sanogo M.D."/>
            <person name="Zwaenepoel A."/>
            <person name="Wallace J."/>
            <person name="Van De Peer Y."/>
            <person name="Van Deynze A."/>
        </authorList>
    </citation>
    <scope>NUCLEOTIDE SEQUENCE</scope>
    <source>
        <tissue evidence="11">Leaves</tissue>
    </source>
</reference>
<evidence type="ECO:0000259" key="10">
    <source>
        <dbReference type="Pfam" id="PF13837"/>
    </source>
</evidence>
<dbReference type="Gene3D" id="1.10.10.60">
    <property type="entry name" value="Homeodomain-like"/>
    <property type="match status" value="1"/>
</dbReference>
<feature type="region of interest" description="Disordered" evidence="8">
    <location>
        <begin position="510"/>
        <end position="561"/>
    </location>
</feature>
<comment type="subcellular location">
    <subcellularLocation>
        <location evidence="1">Nucleus</location>
    </subcellularLocation>
</comment>
<keyword evidence="5" id="KW-0804">Transcription</keyword>
<evidence type="ECO:0000256" key="5">
    <source>
        <dbReference type="ARBA" id="ARBA00023163"/>
    </source>
</evidence>
<dbReference type="PANTHER" id="PTHR31307">
    <property type="entry name" value="TRIHELIX TRANSCRIPTION FACTOR ASIL2"/>
    <property type="match status" value="1"/>
</dbReference>
<evidence type="ECO:0000256" key="9">
    <source>
        <dbReference type="SAM" id="SignalP"/>
    </source>
</evidence>
<evidence type="ECO:0000256" key="4">
    <source>
        <dbReference type="ARBA" id="ARBA00023125"/>
    </source>
</evidence>
<evidence type="ECO:0000256" key="3">
    <source>
        <dbReference type="ARBA" id="ARBA00023054"/>
    </source>
</evidence>
<feature type="region of interest" description="Disordered" evidence="8">
    <location>
        <begin position="585"/>
        <end position="611"/>
    </location>
</feature>
<keyword evidence="4" id="KW-0238">DNA-binding</keyword>
<feature type="compositionally biased region" description="Low complexity" evidence="8">
    <location>
        <begin position="587"/>
        <end position="603"/>
    </location>
</feature>
<sequence>MGWFDLVAKFWPMRASSCLGCVAEAAAMASRSLVSNTKERATAVASDAIAMNSPKNRGTEISNQFIDVEGIERSRDMDDDGGVSPSPSPSPSRSPSPLPVADPVTVAAAPPGHVAVAMPLRKVSPSAGGGGGREDAWSDGATSTLIDAWGERFVALGRGSLRHPQWQEVAEVVSSRDGYSKPPRSDIQCKNRIDTLKKKYKVERAKRGASSWPYFDRLDELLAPVLKPNSSSPSAAAAARTAAPPMVPPRINFPQRTRTPLQPSAGVKRRMPSPPPPQASASSDSSDGFPPEPLPSLANGKRRRVEEPTTAAAAANGAGSSDSRVQGLRDLAQAIRRLGEVYERVEGTKREQELRMEQERLEAARELEDQRVQFFLKMQMELSKATGVTMPAAPMAVPIPADGNGMRRTGMVAEVASSSNHRVRYRIKGGGQHAGRQPHYQNNITGGGSDSDNKEAAEGDAEEEEEESHTMVIGQPWLRGVMVNVICGGQHTPGLDAYSWPYGPRPMGRPKARSFGPTRARPSTTTIGLGPARPDGRAGPGPAPRHGLRAGGGTVGRPIGTRPTWPIDWRITPRPRGLRLHLDSSRVARSVSSRSRSRLSLSPPLLPDPRRRRLPRAVHGRIHTGVLLLPSSRSRIHTGKPATSVQNPSHLLAWGFEGGVLLQPDLRRRPPRGHFWPPDLRSTFWLGDLKEVCCFSRIYAAGHLVATSGRRIYAVGYSVQNPSRRIYAVLDVDGHSGAPVLLEPEASMDLSHNDECRLMGIPEAADDVEDAGVAELLGSNNAPIQVEPDLPEPPSGSESAPPQSQSESTAGTGTGSGPKKRSSAWDHFDEIIEIRLGLICL</sequence>
<accession>A0A835E0J1</accession>
<evidence type="ECO:0000313" key="11">
    <source>
        <dbReference type="EMBL" id="KAF8653102.1"/>
    </source>
</evidence>
<comment type="caution">
    <text evidence="11">The sequence shown here is derived from an EMBL/GenBank/DDBJ whole genome shotgun (WGS) entry which is preliminary data.</text>
</comment>
<feature type="compositionally biased region" description="Low complexity" evidence="8">
    <location>
        <begin position="228"/>
        <end position="244"/>
    </location>
</feature>
<evidence type="ECO:0000256" key="7">
    <source>
        <dbReference type="SAM" id="Coils"/>
    </source>
</evidence>
<protein>
    <recommendedName>
        <fullName evidence="10">Myb/SANT-like DNA-binding domain-containing protein</fullName>
    </recommendedName>
</protein>
<keyword evidence="9" id="KW-0732">Signal</keyword>
<dbReference type="Pfam" id="PF13837">
    <property type="entry name" value="Myb_DNA-bind_4"/>
    <property type="match status" value="1"/>
</dbReference>
<dbReference type="InterPro" id="IPR044823">
    <property type="entry name" value="ASIL1/2-like"/>
</dbReference>
<feature type="signal peptide" evidence="9">
    <location>
        <begin position="1"/>
        <end position="15"/>
    </location>
</feature>
<dbReference type="OrthoDB" id="2019351at2759"/>